<protein>
    <submittedName>
        <fullName evidence="2">23095655-a5a7-49a8-a54e-b11315d83506</fullName>
    </submittedName>
</protein>
<sequence length="195" mass="23532">MSWPSRRDLRREMGLNDKDWKQASFLETMLLYLDCQRKNGINEKHAYYSAVAWEMFKYVFRTGDGHWYDASRKAMWCLVGKSPKRRRSTNLEVRITYYILQERRYLYIFSKLKGEPEERCLEINMLDPQQRKFFVDIVPWAAKKHPLVPPKHAAVRRVMELDIKKERKHNRYLRARRRAQNTNGPSPLRNILNQA</sequence>
<comment type="caution">
    <text evidence="2">The sequence shown here is derived from an EMBL/GenBank/DDBJ whole genome shotgun (WGS) entry which is preliminary data.</text>
</comment>
<feature type="compositionally biased region" description="Polar residues" evidence="1">
    <location>
        <begin position="180"/>
        <end position="195"/>
    </location>
</feature>
<evidence type="ECO:0000256" key="1">
    <source>
        <dbReference type="SAM" id="MobiDB-lite"/>
    </source>
</evidence>
<dbReference type="OrthoDB" id="3484494at2759"/>
<evidence type="ECO:0000313" key="2">
    <source>
        <dbReference type="EMBL" id="CAD6444666.1"/>
    </source>
</evidence>
<reference evidence="2" key="1">
    <citation type="submission" date="2020-10" db="EMBL/GenBank/DDBJ databases">
        <authorList>
            <person name="Kusch S."/>
        </authorList>
    </citation>
    <scope>NUCLEOTIDE SEQUENCE</scope>
    <source>
        <strain evidence="2">SwB9</strain>
    </source>
</reference>
<proteinExistence type="predicted"/>
<dbReference type="AlphaFoldDB" id="A0A8H2VUW6"/>
<gene>
    <name evidence="2" type="ORF">SCLTRI_LOCUS4458</name>
</gene>
<keyword evidence="3" id="KW-1185">Reference proteome</keyword>
<name>A0A8H2VUW6_9HELO</name>
<dbReference type="EMBL" id="CAJHIA010000012">
    <property type="protein sequence ID" value="CAD6444666.1"/>
    <property type="molecule type" value="Genomic_DNA"/>
</dbReference>
<accession>A0A8H2VUW6</accession>
<dbReference type="Proteomes" id="UP000624404">
    <property type="component" value="Unassembled WGS sequence"/>
</dbReference>
<evidence type="ECO:0000313" key="3">
    <source>
        <dbReference type="Proteomes" id="UP000624404"/>
    </source>
</evidence>
<organism evidence="2 3">
    <name type="scientific">Sclerotinia trifoliorum</name>
    <dbReference type="NCBI Taxonomy" id="28548"/>
    <lineage>
        <taxon>Eukaryota</taxon>
        <taxon>Fungi</taxon>
        <taxon>Dikarya</taxon>
        <taxon>Ascomycota</taxon>
        <taxon>Pezizomycotina</taxon>
        <taxon>Leotiomycetes</taxon>
        <taxon>Helotiales</taxon>
        <taxon>Sclerotiniaceae</taxon>
        <taxon>Sclerotinia</taxon>
    </lineage>
</organism>
<feature type="region of interest" description="Disordered" evidence="1">
    <location>
        <begin position="176"/>
        <end position="195"/>
    </location>
</feature>